<evidence type="ECO:0000313" key="2">
    <source>
        <dbReference type="EMBL" id="TQN30596.1"/>
    </source>
</evidence>
<keyword evidence="1" id="KW-0812">Transmembrane</keyword>
<name>A0A543NFK8_9ACTN</name>
<proteinExistence type="predicted"/>
<gene>
    <name evidence="2" type="ORF">FHX37_0478</name>
</gene>
<accession>A0A543NFK8</accession>
<protein>
    <submittedName>
        <fullName evidence="2">Uncharacterized protein</fullName>
    </submittedName>
</protein>
<feature type="transmembrane region" description="Helical" evidence="1">
    <location>
        <begin position="44"/>
        <end position="64"/>
    </location>
</feature>
<comment type="caution">
    <text evidence="2">The sequence shown here is derived from an EMBL/GenBank/DDBJ whole genome shotgun (WGS) entry which is preliminary data.</text>
</comment>
<reference evidence="2 3" key="1">
    <citation type="submission" date="2019-06" db="EMBL/GenBank/DDBJ databases">
        <title>Sequencing the genomes of 1000 actinobacteria strains.</title>
        <authorList>
            <person name="Klenk H.-P."/>
        </authorList>
    </citation>
    <scope>NUCLEOTIDE SEQUENCE [LARGE SCALE GENOMIC DNA]</scope>
    <source>
        <strain evidence="2 3">DSM 45015</strain>
    </source>
</reference>
<dbReference type="AlphaFoldDB" id="A0A543NFK8"/>
<feature type="transmembrane region" description="Helical" evidence="1">
    <location>
        <begin position="21"/>
        <end position="38"/>
    </location>
</feature>
<dbReference type="EMBL" id="VFQC01000001">
    <property type="protein sequence ID" value="TQN30596.1"/>
    <property type="molecule type" value="Genomic_DNA"/>
</dbReference>
<dbReference type="RefSeq" id="WP_141921830.1">
    <property type="nucleotide sequence ID" value="NZ_VFQC01000001.1"/>
</dbReference>
<dbReference type="Proteomes" id="UP000317422">
    <property type="component" value="Unassembled WGS sequence"/>
</dbReference>
<organism evidence="2 3">
    <name type="scientific">Haloactinospora alba</name>
    <dbReference type="NCBI Taxonomy" id="405555"/>
    <lineage>
        <taxon>Bacteria</taxon>
        <taxon>Bacillati</taxon>
        <taxon>Actinomycetota</taxon>
        <taxon>Actinomycetes</taxon>
        <taxon>Streptosporangiales</taxon>
        <taxon>Nocardiopsidaceae</taxon>
        <taxon>Haloactinospora</taxon>
    </lineage>
</organism>
<evidence type="ECO:0000256" key="1">
    <source>
        <dbReference type="SAM" id="Phobius"/>
    </source>
</evidence>
<keyword evidence="1" id="KW-0472">Membrane</keyword>
<sequence length="73" mass="7814">MTLWIKIDTADTVTRNRATNALGAILTLGGGALAAWLWTLGSWWIAGAIPCILVALIGVVGFFADLQKKDRTD</sequence>
<keyword evidence="3" id="KW-1185">Reference proteome</keyword>
<evidence type="ECO:0000313" key="3">
    <source>
        <dbReference type="Proteomes" id="UP000317422"/>
    </source>
</evidence>
<keyword evidence="1" id="KW-1133">Transmembrane helix</keyword>